<feature type="chain" id="PRO_5039895539" description="Spaetzle domain-containing protein" evidence="1">
    <location>
        <begin position="23"/>
        <end position="150"/>
    </location>
</feature>
<evidence type="ECO:0000313" key="3">
    <source>
        <dbReference type="Proteomes" id="UP001107558"/>
    </source>
</evidence>
<sequence length="150" mass="17417">MVKLLIILILIAIASMTELSLAIPKQQFVYPLISTDEENSNSDNDDAEFIGQEIYKLMDDIIPSSLVDKRTDIPLDPCSCPYRTKYFQIDNLTTTIYLEGRVCNTKMIDKKKHNSFCDYRSCKESKYKITYFENDKKMSMEIPLDCRCLN</sequence>
<keyword evidence="3" id="KW-1185">Reference proteome</keyword>
<keyword evidence="1" id="KW-0732">Signal</keyword>
<dbReference type="AlphaFoldDB" id="A0A9J6CNB5"/>
<proteinExistence type="predicted"/>
<gene>
    <name evidence="2" type="ORF">PVAND_012721</name>
</gene>
<dbReference type="Proteomes" id="UP001107558">
    <property type="component" value="Chromosome 1"/>
</dbReference>
<organism evidence="2 3">
    <name type="scientific">Polypedilum vanderplanki</name>
    <name type="common">Sleeping chironomid midge</name>
    <dbReference type="NCBI Taxonomy" id="319348"/>
    <lineage>
        <taxon>Eukaryota</taxon>
        <taxon>Metazoa</taxon>
        <taxon>Ecdysozoa</taxon>
        <taxon>Arthropoda</taxon>
        <taxon>Hexapoda</taxon>
        <taxon>Insecta</taxon>
        <taxon>Pterygota</taxon>
        <taxon>Neoptera</taxon>
        <taxon>Endopterygota</taxon>
        <taxon>Diptera</taxon>
        <taxon>Nematocera</taxon>
        <taxon>Chironomoidea</taxon>
        <taxon>Chironomidae</taxon>
        <taxon>Chironominae</taxon>
        <taxon>Polypedilum</taxon>
        <taxon>Polypedilum</taxon>
    </lineage>
</organism>
<accession>A0A9J6CNB5</accession>
<reference evidence="2" key="1">
    <citation type="submission" date="2021-03" db="EMBL/GenBank/DDBJ databases">
        <title>Chromosome level genome of the anhydrobiotic midge Polypedilum vanderplanki.</title>
        <authorList>
            <person name="Yoshida Y."/>
            <person name="Kikawada T."/>
            <person name="Gusev O."/>
        </authorList>
    </citation>
    <scope>NUCLEOTIDE SEQUENCE</scope>
    <source>
        <strain evidence="2">NIAS01</strain>
        <tissue evidence="2">Whole body or cell culture</tissue>
    </source>
</reference>
<name>A0A9J6CNB5_POLVA</name>
<evidence type="ECO:0000313" key="2">
    <source>
        <dbReference type="EMBL" id="KAG5683440.1"/>
    </source>
</evidence>
<comment type="caution">
    <text evidence="2">The sequence shown here is derived from an EMBL/GenBank/DDBJ whole genome shotgun (WGS) entry which is preliminary data.</text>
</comment>
<dbReference type="EMBL" id="JADBJN010000001">
    <property type="protein sequence ID" value="KAG5683440.1"/>
    <property type="molecule type" value="Genomic_DNA"/>
</dbReference>
<feature type="signal peptide" evidence="1">
    <location>
        <begin position="1"/>
        <end position="22"/>
    </location>
</feature>
<evidence type="ECO:0000256" key="1">
    <source>
        <dbReference type="SAM" id="SignalP"/>
    </source>
</evidence>
<evidence type="ECO:0008006" key="4">
    <source>
        <dbReference type="Google" id="ProtNLM"/>
    </source>
</evidence>
<protein>
    <recommendedName>
        <fullName evidence="4">Spaetzle domain-containing protein</fullName>
    </recommendedName>
</protein>